<protein>
    <submittedName>
        <fullName evidence="10">Integrase-type DNA-binding superfamily protein</fullName>
    </submittedName>
</protein>
<dbReference type="GO" id="GO:0003700">
    <property type="term" value="F:DNA-binding transcription factor activity"/>
    <property type="evidence" value="ECO:0007669"/>
    <property type="project" value="InterPro"/>
</dbReference>
<dbReference type="PROSITE" id="PS51032">
    <property type="entry name" value="AP2_ERF"/>
    <property type="match status" value="1"/>
</dbReference>
<keyword evidence="11" id="KW-1185">Reference proteome</keyword>
<feature type="domain" description="AP2/ERF" evidence="8">
    <location>
        <begin position="12"/>
        <end position="69"/>
    </location>
</feature>
<dbReference type="Gene3D" id="3.30.730.10">
    <property type="entry name" value="AP2/ERF domain"/>
    <property type="match status" value="1"/>
</dbReference>
<evidence type="ECO:0000256" key="7">
    <source>
        <dbReference type="ARBA" id="ARBA00024343"/>
    </source>
</evidence>
<keyword evidence="5" id="KW-0804">Transcription</keyword>
<dbReference type="PRINTS" id="PR00367">
    <property type="entry name" value="ETHRSPELEMNT"/>
</dbReference>
<dbReference type="EMBL" id="JAMFTS010000004">
    <property type="protein sequence ID" value="KAJ4766427.1"/>
    <property type="molecule type" value="Genomic_DNA"/>
</dbReference>
<dbReference type="SUPFAM" id="SSF54171">
    <property type="entry name" value="DNA-binding domain"/>
    <property type="match status" value="1"/>
</dbReference>
<dbReference type="FunFam" id="3.30.730.10:FF:000001">
    <property type="entry name" value="Ethylene-responsive transcription factor 2"/>
    <property type="match status" value="1"/>
</dbReference>
<dbReference type="SMART" id="SM00380">
    <property type="entry name" value="AP2"/>
    <property type="match status" value="1"/>
</dbReference>
<dbReference type="GO" id="GO:0003677">
    <property type="term" value="F:DNA binding"/>
    <property type="evidence" value="ECO:0007669"/>
    <property type="project" value="UniProtKB-KW"/>
</dbReference>
<evidence type="ECO:0000256" key="4">
    <source>
        <dbReference type="ARBA" id="ARBA00023159"/>
    </source>
</evidence>
<dbReference type="EMBL" id="JAMFTS010000001">
    <property type="protein sequence ID" value="KAJ4819150.1"/>
    <property type="molecule type" value="Genomic_DNA"/>
</dbReference>
<keyword evidence="6" id="KW-0539">Nucleus</keyword>
<dbReference type="Proteomes" id="UP001140206">
    <property type="component" value="Chromosome 1"/>
</dbReference>
<sequence>MENIGSNINNKSYRGVRLRDWGKWVSEIRKPRTMTRIWLGSFESPETAAVAHDVAAFHLKGRKAFLNFPELVGILPQPVSSMASDIREAAHEAANMIRSNPNLISSSHLVDSSIACYDGINVAPEAENMVQQDTDSLWFGPIGGMSESHELHWDCTNWDQGDDMFFLKTAQFWDELAPLDSDRCMDKEDEWPVEVPLWD</sequence>
<keyword evidence="2" id="KW-0805">Transcription regulation</keyword>
<dbReference type="PANTHER" id="PTHR31985">
    <property type="entry name" value="ETHYLENE-RESPONSIVE TRANSCRIPTION FACTOR ERF042-RELATED"/>
    <property type="match status" value="1"/>
</dbReference>
<dbReference type="InterPro" id="IPR001471">
    <property type="entry name" value="AP2/ERF_dom"/>
</dbReference>
<proteinExistence type="inferred from homology"/>
<evidence type="ECO:0000313" key="11">
    <source>
        <dbReference type="Proteomes" id="UP001140206"/>
    </source>
</evidence>
<evidence type="ECO:0000256" key="1">
    <source>
        <dbReference type="ARBA" id="ARBA00004123"/>
    </source>
</evidence>
<accession>A0AAV8HTR3</accession>
<dbReference type="Proteomes" id="UP001140206">
    <property type="component" value="Chromosome 4"/>
</dbReference>
<organism evidence="10 11">
    <name type="scientific">Rhynchospora pubera</name>
    <dbReference type="NCBI Taxonomy" id="906938"/>
    <lineage>
        <taxon>Eukaryota</taxon>
        <taxon>Viridiplantae</taxon>
        <taxon>Streptophyta</taxon>
        <taxon>Embryophyta</taxon>
        <taxon>Tracheophyta</taxon>
        <taxon>Spermatophyta</taxon>
        <taxon>Magnoliopsida</taxon>
        <taxon>Liliopsida</taxon>
        <taxon>Poales</taxon>
        <taxon>Cyperaceae</taxon>
        <taxon>Cyperoideae</taxon>
        <taxon>Rhynchosporeae</taxon>
        <taxon>Rhynchospora</taxon>
    </lineage>
</organism>
<dbReference type="InterPro" id="IPR036955">
    <property type="entry name" value="AP2/ERF_dom_sf"/>
</dbReference>
<dbReference type="CDD" id="cd00018">
    <property type="entry name" value="AP2"/>
    <property type="match status" value="1"/>
</dbReference>
<dbReference type="InterPro" id="IPR016177">
    <property type="entry name" value="DNA-bd_dom_sf"/>
</dbReference>
<dbReference type="AlphaFoldDB" id="A0AAV8HTR3"/>
<evidence type="ECO:0000313" key="9">
    <source>
        <dbReference type="EMBL" id="KAJ4766427.1"/>
    </source>
</evidence>
<keyword evidence="4" id="KW-0010">Activator</keyword>
<evidence type="ECO:0000256" key="2">
    <source>
        <dbReference type="ARBA" id="ARBA00023015"/>
    </source>
</evidence>
<dbReference type="GO" id="GO:0005634">
    <property type="term" value="C:nucleus"/>
    <property type="evidence" value="ECO:0007669"/>
    <property type="project" value="UniProtKB-SubCell"/>
</dbReference>
<evidence type="ECO:0000313" key="10">
    <source>
        <dbReference type="EMBL" id="KAJ4819150.1"/>
    </source>
</evidence>
<comment type="similarity">
    <text evidence="7">Belongs to the AP2/ERF transcription factor family. ERF subfamily.</text>
</comment>
<evidence type="ECO:0000259" key="8">
    <source>
        <dbReference type="PROSITE" id="PS51032"/>
    </source>
</evidence>
<evidence type="ECO:0000256" key="6">
    <source>
        <dbReference type="ARBA" id="ARBA00023242"/>
    </source>
</evidence>
<evidence type="ECO:0000256" key="5">
    <source>
        <dbReference type="ARBA" id="ARBA00023163"/>
    </source>
</evidence>
<reference evidence="10" key="1">
    <citation type="submission" date="2022-08" db="EMBL/GenBank/DDBJ databases">
        <authorList>
            <person name="Marques A."/>
        </authorList>
    </citation>
    <scope>NUCLEOTIDE SEQUENCE</scope>
    <source>
        <strain evidence="10">RhyPub2mFocal</strain>
        <tissue evidence="10">Leaves</tissue>
    </source>
</reference>
<gene>
    <name evidence="10" type="ORF">LUZ62_031716</name>
    <name evidence="9" type="ORF">LUZ62_076802</name>
</gene>
<comment type="caution">
    <text evidence="10">The sequence shown here is derived from an EMBL/GenBank/DDBJ whole genome shotgun (WGS) entry which is preliminary data.</text>
</comment>
<dbReference type="Pfam" id="PF00847">
    <property type="entry name" value="AP2"/>
    <property type="match status" value="1"/>
</dbReference>
<keyword evidence="3 10" id="KW-0238">DNA-binding</keyword>
<comment type="subcellular location">
    <subcellularLocation>
        <location evidence="1">Nucleus</location>
    </subcellularLocation>
</comment>
<name>A0AAV8HTR3_9POAL</name>
<evidence type="ECO:0000256" key="3">
    <source>
        <dbReference type="ARBA" id="ARBA00023125"/>
    </source>
</evidence>
<dbReference type="InterPro" id="IPR051032">
    <property type="entry name" value="AP2/ERF_TF_ERF_subfamily"/>
</dbReference>
<dbReference type="PANTHER" id="PTHR31985:SF111">
    <property type="entry name" value="ETHYLENE-RESPONSIVE TRANSCRIPTION FACTOR ERF021"/>
    <property type="match status" value="1"/>
</dbReference>